<name>A0A1G9WBU9_9BACT</name>
<evidence type="ECO:0000313" key="1">
    <source>
        <dbReference type="EMBL" id="SDM81753.1"/>
    </source>
</evidence>
<dbReference type="EMBL" id="FNGS01000009">
    <property type="protein sequence ID" value="SDM81753.1"/>
    <property type="molecule type" value="Genomic_DNA"/>
</dbReference>
<dbReference type="AlphaFoldDB" id="A0A1G9WBU9"/>
<organism evidence="1 2">
    <name type="scientific">Siphonobacter aquaeclarae</name>
    <dbReference type="NCBI Taxonomy" id="563176"/>
    <lineage>
        <taxon>Bacteria</taxon>
        <taxon>Pseudomonadati</taxon>
        <taxon>Bacteroidota</taxon>
        <taxon>Cytophagia</taxon>
        <taxon>Cytophagales</taxon>
        <taxon>Cytophagaceae</taxon>
        <taxon>Siphonobacter</taxon>
    </lineage>
</organism>
<dbReference type="RefSeq" id="WP_093207772.1">
    <property type="nucleotide sequence ID" value="NZ_FNGS01000009.1"/>
</dbReference>
<protein>
    <submittedName>
        <fullName evidence="1">Uncharacterized protein</fullName>
    </submittedName>
</protein>
<sequence length="153" mass="18267">MRSILLLWILLAFAGKLNAQGVWIRIDFSKENRKMLYTKMAIFVSQTGSRYNFDIKNNSFFFPDSLQLKKRTFRIDIDSYSFVFENTIMEANGENACWNLSLDFKSLFGYNKCYSIVNDKKVKYLYSLEYNTGRRLVFYRFNKMRKKKRSING</sequence>
<proteinExistence type="predicted"/>
<gene>
    <name evidence="1" type="ORF">SAMN04488090_4318</name>
</gene>
<dbReference type="Proteomes" id="UP000198901">
    <property type="component" value="Unassembled WGS sequence"/>
</dbReference>
<evidence type="ECO:0000313" key="2">
    <source>
        <dbReference type="Proteomes" id="UP000198901"/>
    </source>
</evidence>
<reference evidence="1 2" key="1">
    <citation type="submission" date="2016-10" db="EMBL/GenBank/DDBJ databases">
        <authorList>
            <person name="de Groot N.N."/>
        </authorList>
    </citation>
    <scope>NUCLEOTIDE SEQUENCE [LARGE SCALE GENOMIC DNA]</scope>
    <source>
        <strain evidence="1 2">DSM 21668</strain>
    </source>
</reference>
<accession>A0A1G9WBU9</accession>
<keyword evidence="2" id="KW-1185">Reference proteome</keyword>